<accession>A0A0G4G1G2</accession>
<sequence>MLGIDALRVLDRCLDEDGNIKESHRERFVAACKIAALSQAEVLEVHARRLGRDHVKRVEKMLGGPIVPPRESRERPTPTQATGQADRAEPRARGQSISSDDTIGSSPTDPLLGQQ</sequence>
<reference evidence="2 3" key="1">
    <citation type="submission" date="2014-11" db="EMBL/GenBank/DDBJ databases">
        <authorList>
            <person name="Zhu J."/>
            <person name="Qi W."/>
            <person name="Song R."/>
        </authorList>
    </citation>
    <scope>NUCLEOTIDE SEQUENCE [LARGE SCALE GENOMIC DNA]</scope>
</reference>
<name>A0A0G4G1G2_VITBC</name>
<evidence type="ECO:0000256" key="1">
    <source>
        <dbReference type="SAM" id="MobiDB-lite"/>
    </source>
</evidence>
<dbReference type="VEuPathDB" id="CryptoDB:Vbra_16666"/>
<dbReference type="InParanoid" id="A0A0G4G1G2"/>
<organism evidence="2 3">
    <name type="scientific">Vitrella brassicaformis (strain CCMP3155)</name>
    <dbReference type="NCBI Taxonomy" id="1169540"/>
    <lineage>
        <taxon>Eukaryota</taxon>
        <taxon>Sar</taxon>
        <taxon>Alveolata</taxon>
        <taxon>Colpodellida</taxon>
        <taxon>Vitrellaceae</taxon>
        <taxon>Vitrella</taxon>
    </lineage>
</organism>
<dbReference type="EMBL" id="CDMY01000542">
    <property type="protein sequence ID" value="CEM21694.1"/>
    <property type="molecule type" value="Genomic_DNA"/>
</dbReference>
<keyword evidence="3" id="KW-1185">Reference proteome</keyword>
<feature type="compositionally biased region" description="Polar residues" evidence="1">
    <location>
        <begin position="95"/>
        <end position="115"/>
    </location>
</feature>
<dbReference type="Proteomes" id="UP000041254">
    <property type="component" value="Unassembled WGS sequence"/>
</dbReference>
<evidence type="ECO:0000313" key="2">
    <source>
        <dbReference type="EMBL" id="CEM21694.1"/>
    </source>
</evidence>
<gene>
    <name evidence="2" type="ORF">Vbra_16666</name>
</gene>
<feature type="region of interest" description="Disordered" evidence="1">
    <location>
        <begin position="60"/>
        <end position="115"/>
    </location>
</feature>
<evidence type="ECO:0000313" key="3">
    <source>
        <dbReference type="Proteomes" id="UP000041254"/>
    </source>
</evidence>
<proteinExistence type="predicted"/>
<dbReference type="AlphaFoldDB" id="A0A0G4G1G2"/>
<protein>
    <submittedName>
        <fullName evidence="2">Uncharacterized protein</fullName>
    </submittedName>
</protein>